<sequence>MIEKGKEWGEPGVVPPETVSVLSDAQLAASDPTGTYSVRGGDLFYSVGQPRELGIGDPCVVVPIDALECELTVNGNQVVVLAASSILIGTWWRKSWIAVTNAEWIGPYNVAPRSHPNDGRCEVLEFSSKMPLQQRWLARRKMRTGTHIPHPQIGTRAVRIASFDVSTSSKVTIDAVKFCHISHISVRVLPDYWRIII</sequence>
<dbReference type="SUPFAM" id="SSF111331">
    <property type="entry name" value="NAD kinase/diacylglycerol kinase-like"/>
    <property type="match status" value="1"/>
</dbReference>
<proteinExistence type="predicted"/>
<protein>
    <submittedName>
        <fullName evidence="1">Unannotated protein</fullName>
    </submittedName>
</protein>
<accession>A0A6J6HSG5</accession>
<reference evidence="1" key="1">
    <citation type="submission" date="2020-05" db="EMBL/GenBank/DDBJ databases">
        <authorList>
            <person name="Chiriac C."/>
            <person name="Salcher M."/>
            <person name="Ghai R."/>
            <person name="Kavagutti S V."/>
        </authorList>
    </citation>
    <scope>NUCLEOTIDE SEQUENCE</scope>
</reference>
<gene>
    <name evidence="1" type="ORF">UFOPK1889_00612</name>
</gene>
<dbReference type="AlphaFoldDB" id="A0A6J6HSG5"/>
<name>A0A6J6HSG5_9ZZZZ</name>
<organism evidence="1">
    <name type="scientific">freshwater metagenome</name>
    <dbReference type="NCBI Taxonomy" id="449393"/>
    <lineage>
        <taxon>unclassified sequences</taxon>
        <taxon>metagenomes</taxon>
        <taxon>ecological metagenomes</taxon>
    </lineage>
</organism>
<dbReference type="InterPro" id="IPR016064">
    <property type="entry name" value="NAD/diacylglycerol_kinase_sf"/>
</dbReference>
<dbReference type="Gene3D" id="2.60.200.40">
    <property type="match status" value="1"/>
</dbReference>
<evidence type="ECO:0000313" key="1">
    <source>
        <dbReference type="EMBL" id="CAB4616812.1"/>
    </source>
</evidence>
<dbReference type="EMBL" id="CAEZUZ010000083">
    <property type="protein sequence ID" value="CAB4616812.1"/>
    <property type="molecule type" value="Genomic_DNA"/>
</dbReference>